<organism evidence="1 2">
    <name type="scientific">Rhodocytophaga rosea</name>
    <dbReference type="NCBI Taxonomy" id="2704465"/>
    <lineage>
        <taxon>Bacteria</taxon>
        <taxon>Pseudomonadati</taxon>
        <taxon>Bacteroidota</taxon>
        <taxon>Cytophagia</taxon>
        <taxon>Cytophagales</taxon>
        <taxon>Rhodocytophagaceae</taxon>
        <taxon>Rhodocytophaga</taxon>
    </lineage>
</organism>
<name>A0A6C0GVE3_9BACT</name>
<dbReference type="KEGG" id="rhoz:GXP67_30090"/>
<sequence>MDLSKEEFDFRFKETLELIITQMAENPDVQVDKFYHMTYFLENLAFFSPVIFDLLQKTKP</sequence>
<gene>
    <name evidence="1" type="ORF">GXP67_30090</name>
</gene>
<reference evidence="1 2" key="1">
    <citation type="submission" date="2020-01" db="EMBL/GenBank/DDBJ databases">
        <authorList>
            <person name="Kim M.K."/>
        </authorList>
    </citation>
    <scope>NUCLEOTIDE SEQUENCE [LARGE SCALE GENOMIC DNA]</scope>
    <source>
        <strain evidence="1 2">172606-1</strain>
    </source>
</reference>
<evidence type="ECO:0000313" key="2">
    <source>
        <dbReference type="Proteomes" id="UP000480178"/>
    </source>
</evidence>
<dbReference type="Proteomes" id="UP000480178">
    <property type="component" value="Chromosome"/>
</dbReference>
<dbReference type="EMBL" id="CP048222">
    <property type="protein sequence ID" value="QHT72215.1"/>
    <property type="molecule type" value="Genomic_DNA"/>
</dbReference>
<proteinExistence type="predicted"/>
<protein>
    <submittedName>
        <fullName evidence="1">Uncharacterized protein</fullName>
    </submittedName>
</protein>
<keyword evidence="2" id="KW-1185">Reference proteome</keyword>
<dbReference type="AlphaFoldDB" id="A0A6C0GVE3"/>
<accession>A0A6C0GVE3</accession>
<evidence type="ECO:0000313" key="1">
    <source>
        <dbReference type="EMBL" id="QHT72215.1"/>
    </source>
</evidence>